<dbReference type="AlphaFoldDB" id="A0A6J3M227"/>
<protein>
    <submittedName>
        <fullName evidence="2">Uncharacterized protein</fullName>
    </submittedName>
</protein>
<proteinExistence type="predicted"/>
<reference evidence="2" key="1">
    <citation type="submission" date="2020-01" db="EMBL/GenBank/DDBJ databases">
        <authorList>
            <consortium name="DOE Joint Genome Institute"/>
            <person name="Haridas S."/>
            <person name="Albert R."/>
            <person name="Binder M."/>
            <person name="Bloem J."/>
            <person name="Labutti K."/>
            <person name="Salamov A."/>
            <person name="Andreopoulos B."/>
            <person name="Baker S.E."/>
            <person name="Barry K."/>
            <person name="Bills G."/>
            <person name="Bluhm B.H."/>
            <person name="Cannon C."/>
            <person name="Castanera R."/>
            <person name="Culley D.E."/>
            <person name="Daum C."/>
            <person name="Ezra D."/>
            <person name="Gonzalez J.B."/>
            <person name="Henrissat B."/>
            <person name="Kuo A."/>
            <person name="Liang C."/>
            <person name="Lipzen A."/>
            <person name="Lutzoni F."/>
            <person name="Magnuson J."/>
            <person name="Mondo S."/>
            <person name="Nolan M."/>
            <person name="Ohm R."/>
            <person name="Pangilinan J."/>
            <person name="Park H.-J."/>
            <person name="Ramirez L."/>
            <person name="Alfaro M."/>
            <person name="Sun H."/>
            <person name="Tritt A."/>
            <person name="Yoshinaga Y."/>
            <person name="Zwiers L.-H."/>
            <person name="Turgeon B.G."/>
            <person name="Goodwin S.B."/>
            <person name="Spatafora J.W."/>
            <person name="Crous P.W."/>
            <person name="Grigoriev I.V."/>
        </authorList>
    </citation>
    <scope>NUCLEOTIDE SEQUENCE</scope>
    <source>
        <strain evidence="2">CBS 342.82</strain>
    </source>
</reference>
<evidence type="ECO:0000313" key="1">
    <source>
        <dbReference type="Proteomes" id="UP000504637"/>
    </source>
</evidence>
<sequence>MTTSARVRRDEGCRVARIADIPRGIVLQTGDSRCSSASLSHCPALSPSAHLPICPPSSLHSTLLGGFATAADSARTYCEHFQGHADVAEYFRSQFPSQPGNLVFITVMYSIGDVSIPTVVA</sequence>
<accession>A0A6J3M227</accession>
<dbReference type="RefSeq" id="XP_033458999.1">
    <property type="nucleotide sequence ID" value="XM_033599802.1"/>
</dbReference>
<name>A0A6J3M227_9PEZI</name>
<reference evidence="2" key="3">
    <citation type="submission" date="2025-08" db="UniProtKB">
        <authorList>
            <consortium name="RefSeq"/>
        </authorList>
    </citation>
    <scope>IDENTIFICATION</scope>
    <source>
        <strain evidence="2">CBS 342.82</strain>
    </source>
</reference>
<dbReference type="Proteomes" id="UP000504637">
    <property type="component" value="Unplaced"/>
</dbReference>
<organism evidence="2">
    <name type="scientific">Dissoconium aciculare CBS 342.82</name>
    <dbReference type="NCBI Taxonomy" id="1314786"/>
    <lineage>
        <taxon>Eukaryota</taxon>
        <taxon>Fungi</taxon>
        <taxon>Dikarya</taxon>
        <taxon>Ascomycota</taxon>
        <taxon>Pezizomycotina</taxon>
        <taxon>Dothideomycetes</taxon>
        <taxon>Dothideomycetidae</taxon>
        <taxon>Mycosphaerellales</taxon>
        <taxon>Dissoconiaceae</taxon>
        <taxon>Dissoconium</taxon>
    </lineage>
</organism>
<keyword evidence="1" id="KW-1185">Reference proteome</keyword>
<gene>
    <name evidence="2" type="ORF">K489DRAFT_229431</name>
</gene>
<evidence type="ECO:0000313" key="2">
    <source>
        <dbReference type="RefSeq" id="XP_033458999.1"/>
    </source>
</evidence>
<reference evidence="2" key="2">
    <citation type="submission" date="2020-04" db="EMBL/GenBank/DDBJ databases">
        <authorList>
            <consortium name="NCBI Genome Project"/>
        </authorList>
    </citation>
    <scope>NUCLEOTIDE SEQUENCE</scope>
    <source>
        <strain evidence="2">CBS 342.82</strain>
    </source>
</reference>
<dbReference type="GeneID" id="54357601"/>